<evidence type="ECO:0000259" key="5">
    <source>
        <dbReference type="Pfam" id="PF00370"/>
    </source>
</evidence>
<dbReference type="InterPro" id="IPR018484">
    <property type="entry name" value="FGGY_N"/>
</dbReference>
<evidence type="ECO:0000256" key="2">
    <source>
        <dbReference type="ARBA" id="ARBA00022679"/>
    </source>
</evidence>
<dbReference type="InterPro" id="IPR018485">
    <property type="entry name" value="FGGY_C"/>
</dbReference>
<evidence type="ECO:0000256" key="1">
    <source>
        <dbReference type="ARBA" id="ARBA00009156"/>
    </source>
</evidence>
<keyword evidence="3 7" id="KW-0418">Kinase</keyword>
<evidence type="ECO:0000259" key="6">
    <source>
        <dbReference type="Pfam" id="PF02782"/>
    </source>
</evidence>
<dbReference type="GO" id="GO:0016301">
    <property type="term" value="F:kinase activity"/>
    <property type="evidence" value="ECO:0007669"/>
    <property type="project" value="UniProtKB-KW"/>
</dbReference>
<dbReference type="Pfam" id="PF00370">
    <property type="entry name" value="FGGY_N"/>
    <property type="match status" value="1"/>
</dbReference>
<evidence type="ECO:0000313" key="8">
    <source>
        <dbReference type="Proteomes" id="UP000245533"/>
    </source>
</evidence>
<feature type="domain" description="Carbohydrate kinase FGGY N-terminal" evidence="5">
    <location>
        <begin position="7"/>
        <end position="251"/>
    </location>
</feature>
<dbReference type="EMBL" id="QGGB01000004">
    <property type="protein sequence ID" value="PWN07275.1"/>
    <property type="molecule type" value="Genomic_DNA"/>
</dbReference>
<comment type="caution">
    <text evidence="7">The sequence shown here is derived from an EMBL/GenBank/DDBJ whole genome shotgun (WGS) entry which is preliminary data.</text>
</comment>
<gene>
    <name evidence="7" type="ORF">DDZ15_05595</name>
</gene>
<keyword evidence="2" id="KW-0808">Transferase</keyword>
<dbReference type="GO" id="GO:0005975">
    <property type="term" value="P:carbohydrate metabolic process"/>
    <property type="evidence" value="ECO:0007669"/>
    <property type="project" value="InterPro"/>
</dbReference>
<dbReference type="RefSeq" id="WP_109645982.1">
    <property type="nucleotide sequence ID" value="NZ_QGGB01000004.1"/>
</dbReference>
<dbReference type="Gene3D" id="3.30.420.40">
    <property type="match status" value="2"/>
</dbReference>
<dbReference type="OrthoDB" id="9805576at2"/>
<keyword evidence="8" id="KW-1185">Reference proteome</keyword>
<reference evidence="7 8" key="1">
    <citation type="submission" date="2018-05" db="EMBL/GenBank/DDBJ databases">
        <title>Rhodohalobacter halophilus gen. nov., sp. nov., a moderately halophilic member of the family Balneolaceae.</title>
        <authorList>
            <person name="Liu Z.-W."/>
        </authorList>
    </citation>
    <scope>NUCLEOTIDE SEQUENCE [LARGE SCALE GENOMIC DNA]</scope>
    <source>
        <strain evidence="7 8">8A47</strain>
    </source>
</reference>
<name>A0A316TVT9_9BACT</name>
<dbReference type="Pfam" id="PF02782">
    <property type="entry name" value="FGGY_C"/>
    <property type="match status" value="1"/>
</dbReference>
<evidence type="ECO:0000256" key="4">
    <source>
        <dbReference type="SAM" id="MobiDB-lite"/>
    </source>
</evidence>
<dbReference type="CDD" id="cd07809">
    <property type="entry name" value="ASKHA_NBD_FGGY_BaXK-like"/>
    <property type="match status" value="1"/>
</dbReference>
<evidence type="ECO:0000256" key="3">
    <source>
        <dbReference type="ARBA" id="ARBA00022777"/>
    </source>
</evidence>
<evidence type="ECO:0000313" key="7">
    <source>
        <dbReference type="EMBL" id="PWN07275.1"/>
    </source>
</evidence>
<proteinExistence type="inferred from homology"/>
<dbReference type="PANTHER" id="PTHR43095">
    <property type="entry name" value="SUGAR KINASE"/>
    <property type="match status" value="1"/>
</dbReference>
<dbReference type="AlphaFoldDB" id="A0A316TVT9"/>
<protein>
    <submittedName>
        <fullName evidence="7">Carbohydrate kinase</fullName>
    </submittedName>
</protein>
<comment type="similarity">
    <text evidence="1">Belongs to the FGGY kinase family.</text>
</comment>
<dbReference type="InterPro" id="IPR000577">
    <property type="entry name" value="Carb_kinase_FGGY"/>
</dbReference>
<dbReference type="Proteomes" id="UP000245533">
    <property type="component" value="Unassembled WGS sequence"/>
</dbReference>
<dbReference type="InterPro" id="IPR050406">
    <property type="entry name" value="FGGY_Carb_Kinase"/>
</dbReference>
<dbReference type="PANTHER" id="PTHR43095:SF5">
    <property type="entry name" value="XYLULOSE KINASE"/>
    <property type="match status" value="1"/>
</dbReference>
<sequence>MAERELLLGCDIGSSSVKTTLLDAATGKAVAAGSSPHEEMPISSPQKGRAEQDPGMWWENLVAAVQEAMRQADASPKEVRAIGIAYQMHGLVLVDKKQNVLRPAIIWCDSRAASVGDTAFHEIGEAYCLEHYLNSPGNFTASRLKWVMEHEPETFKKADSMLLPGDYIAMRMTGETATTLTGLSEGVLWDFREKQPADLLLSYYGIPEKLLATAHPSFDLHGKLTGKAAKELGLKKRTPVTYKAGDQPNNAFSLNVLNPGEAAATAGTSGVIYAVTDRPAFDPKSRVNTFMHVNNREQSPRNGVLLCVNGTGILNSWLKKILTNESAFDYNDMNRLAMVAVPGSGGLTILPFGNGAERILENREIGAQLLDLDLNRHGRADLCRAVQEGIVFALRYGFDIMRDMGIEPKWVRAGRANMFQSPLFRELFADNTGAVLELYRTDGSEGAARGAGIGAGIFRDEQDAFIGLEKLEVIEPDKERVKVYDELYQNWLTGLSRFLP</sequence>
<feature type="region of interest" description="Disordered" evidence="4">
    <location>
        <begin position="29"/>
        <end position="52"/>
    </location>
</feature>
<dbReference type="PIRSF" id="PIRSF000538">
    <property type="entry name" value="GlpK"/>
    <property type="match status" value="1"/>
</dbReference>
<accession>A0A316TVT9</accession>
<dbReference type="InterPro" id="IPR043129">
    <property type="entry name" value="ATPase_NBD"/>
</dbReference>
<dbReference type="SUPFAM" id="SSF53067">
    <property type="entry name" value="Actin-like ATPase domain"/>
    <property type="match status" value="2"/>
</dbReference>
<organism evidence="7 8">
    <name type="scientific">Rhodohalobacter mucosus</name>
    <dbReference type="NCBI Taxonomy" id="2079485"/>
    <lineage>
        <taxon>Bacteria</taxon>
        <taxon>Pseudomonadati</taxon>
        <taxon>Balneolota</taxon>
        <taxon>Balneolia</taxon>
        <taxon>Balneolales</taxon>
        <taxon>Balneolaceae</taxon>
        <taxon>Rhodohalobacter</taxon>
    </lineage>
</organism>
<feature type="domain" description="Carbohydrate kinase FGGY C-terminal" evidence="6">
    <location>
        <begin position="262"/>
        <end position="453"/>
    </location>
</feature>